<dbReference type="Proteomes" id="UP001341840">
    <property type="component" value="Unassembled WGS sequence"/>
</dbReference>
<feature type="region of interest" description="Disordered" evidence="1">
    <location>
        <begin position="189"/>
        <end position="216"/>
    </location>
</feature>
<name>A0ABU6WEQ7_9FABA</name>
<dbReference type="EMBL" id="JASCZI010181452">
    <property type="protein sequence ID" value="MED6183640.1"/>
    <property type="molecule type" value="Genomic_DNA"/>
</dbReference>
<feature type="compositionally biased region" description="Basic residues" evidence="1">
    <location>
        <begin position="112"/>
        <end position="123"/>
    </location>
</feature>
<keyword evidence="3" id="KW-1185">Reference proteome</keyword>
<feature type="compositionally biased region" description="Basic residues" evidence="1">
    <location>
        <begin position="205"/>
        <end position="216"/>
    </location>
</feature>
<feature type="region of interest" description="Disordered" evidence="1">
    <location>
        <begin position="112"/>
        <end position="167"/>
    </location>
</feature>
<organism evidence="2 3">
    <name type="scientific">Stylosanthes scabra</name>
    <dbReference type="NCBI Taxonomy" id="79078"/>
    <lineage>
        <taxon>Eukaryota</taxon>
        <taxon>Viridiplantae</taxon>
        <taxon>Streptophyta</taxon>
        <taxon>Embryophyta</taxon>
        <taxon>Tracheophyta</taxon>
        <taxon>Spermatophyta</taxon>
        <taxon>Magnoliopsida</taxon>
        <taxon>eudicotyledons</taxon>
        <taxon>Gunneridae</taxon>
        <taxon>Pentapetalae</taxon>
        <taxon>rosids</taxon>
        <taxon>fabids</taxon>
        <taxon>Fabales</taxon>
        <taxon>Fabaceae</taxon>
        <taxon>Papilionoideae</taxon>
        <taxon>50 kb inversion clade</taxon>
        <taxon>dalbergioids sensu lato</taxon>
        <taxon>Dalbergieae</taxon>
        <taxon>Pterocarpus clade</taxon>
        <taxon>Stylosanthes</taxon>
    </lineage>
</organism>
<reference evidence="2 3" key="1">
    <citation type="journal article" date="2023" name="Plants (Basel)">
        <title>Bridging the Gap: Combining Genomics and Transcriptomics Approaches to Understand Stylosanthes scabra, an Orphan Legume from the Brazilian Caatinga.</title>
        <authorList>
            <person name="Ferreira-Neto J.R.C."/>
            <person name="da Silva M.D."/>
            <person name="Binneck E."/>
            <person name="de Melo N.F."/>
            <person name="da Silva R.H."/>
            <person name="de Melo A.L.T.M."/>
            <person name="Pandolfi V."/>
            <person name="Bustamante F.O."/>
            <person name="Brasileiro-Vidal A.C."/>
            <person name="Benko-Iseppon A.M."/>
        </authorList>
    </citation>
    <scope>NUCLEOTIDE SEQUENCE [LARGE SCALE GENOMIC DNA]</scope>
    <source>
        <tissue evidence="2">Leaves</tissue>
    </source>
</reference>
<accession>A0ABU6WEQ7</accession>
<comment type="caution">
    <text evidence="2">The sequence shown here is derived from an EMBL/GenBank/DDBJ whole genome shotgun (WGS) entry which is preliminary data.</text>
</comment>
<evidence type="ECO:0000313" key="2">
    <source>
        <dbReference type="EMBL" id="MED6183640.1"/>
    </source>
</evidence>
<proteinExistence type="predicted"/>
<evidence type="ECO:0000313" key="3">
    <source>
        <dbReference type="Proteomes" id="UP001341840"/>
    </source>
</evidence>
<feature type="compositionally biased region" description="Pro residues" evidence="1">
    <location>
        <begin position="193"/>
        <end position="203"/>
    </location>
</feature>
<protein>
    <submittedName>
        <fullName evidence="2">Uncharacterized protein</fullName>
    </submittedName>
</protein>
<gene>
    <name evidence="2" type="ORF">PIB30_039581</name>
</gene>
<sequence length="289" mass="32582">MLLDECMVAAEITNTEKAERFVEEEGSALMRVVLPSQGLGKFRIDEWSFRRIHLFDGKFNENFWRETKLAWRERFRRIIRRKIRRKLRDAKRTVSVIDELVSVGYIRQKIRRKLENKPRRRTPPPHLQNPLSPLSLSTQNPQNPNPPTAALPPHADVDADAASPGSEDDVAVVARGVSVRLSLSLSLSASLPSPLPTAPPPPTSSHRRSHRLPPPLNHHRSRFTAVAPCRHCRSLPLIRSSTPPPSLPEFAKQQHGAVATNDRCCYRIEKDVLWDGGHVVDTAAADLCK</sequence>
<evidence type="ECO:0000256" key="1">
    <source>
        <dbReference type="SAM" id="MobiDB-lite"/>
    </source>
</evidence>